<dbReference type="SUPFAM" id="SSF51182">
    <property type="entry name" value="RmlC-like cupins"/>
    <property type="match status" value="1"/>
</dbReference>
<dbReference type="InterPro" id="IPR014710">
    <property type="entry name" value="RmlC-like_jellyroll"/>
</dbReference>
<dbReference type="Gene3D" id="2.60.120.10">
    <property type="entry name" value="Jelly Rolls"/>
    <property type="match status" value="1"/>
</dbReference>
<dbReference type="InterPro" id="IPR013096">
    <property type="entry name" value="Cupin_2"/>
</dbReference>
<comment type="caution">
    <text evidence="3">The sequence shown here is derived from an EMBL/GenBank/DDBJ whole genome shotgun (WGS) entry which is preliminary data.</text>
</comment>
<gene>
    <name evidence="3" type="ORF">OB960_18685</name>
</gene>
<accession>A0AAP2Z1J6</accession>
<dbReference type="PANTHER" id="PTHR35848">
    <property type="entry name" value="OXALATE-BINDING PROTEIN"/>
    <property type="match status" value="1"/>
</dbReference>
<dbReference type="Pfam" id="PF07883">
    <property type="entry name" value="Cupin_2"/>
    <property type="match status" value="1"/>
</dbReference>
<evidence type="ECO:0000259" key="2">
    <source>
        <dbReference type="Pfam" id="PF07883"/>
    </source>
</evidence>
<evidence type="ECO:0000313" key="3">
    <source>
        <dbReference type="EMBL" id="MCU4743416.1"/>
    </source>
</evidence>
<dbReference type="GO" id="GO:0046872">
    <property type="term" value="F:metal ion binding"/>
    <property type="evidence" value="ECO:0007669"/>
    <property type="project" value="UniProtKB-KW"/>
</dbReference>
<evidence type="ECO:0000256" key="1">
    <source>
        <dbReference type="ARBA" id="ARBA00022723"/>
    </source>
</evidence>
<dbReference type="AlphaFoldDB" id="A0AAP2Z1J6"/>
<dbReference type="InterPro" id="IPR011051">
    <property type="entry name" value="RmlC_Cupin_sf"/>
</dbReference>
<proteinExistence type="predicted"/>
<dbReference type="Proteomes" id="UP001321018">
    <property type="component" value="Unassembled WGS sequence"/>
</dbReference>
<reference evidence="3" key="1">
    <citation type="submission" date="2022-09" db="EMBL/GenBank/DDBJ databases">
        <title>Enrichment on poylsaccharides allowed isolation of novel metabolic and taxonomic groups of Haloarchaea.</title>
        <authorList>
            <person name="Sorokin D.Y."/>
            <person name="Elcheninov A.G."/>
            <person name="Khizhniak T.V."/>
            <person name="Kolganova T.V."/>
            <person name="Kublanov I.V."/>
        </authorList>
    </citation>
    <scope>NUCLEOTIDE SEQUENCE</scope>
    <source>
        <strain evidence="3">AArc-xg1-1</strain>
    </source>
</reference>
<keyword evidence="1" id="KW-0479">Metal-binding</keyword>
<feature type="domain" description="Cupin type-2" evidence="2">
    <location>
        <begin position="37"/>
        <end position="102"/>
    </location>
</feature>
<dbReference type="InterPro" id="IPR051610">
    <property type="entry name" value="GPI/OXD"/>
</dbReference>
<protein>
    <submittedName>
        <fullName evidence="3">Cupin domain-containing protein</fullName>
    </submittedName>
</protein>
<organism evidence="3 4">
    <name type="scientific">Natronoglomus mannanivorans</name>
    <dbReference type="NCBI Taxonomy" id="2979990"/>
    <lineage>
        <taxon>Archaea</taxon>
        <taxon>Methanobacteriati</taxon>
        <taxon>Methanobacteriota</taxon>
        <taxon>Stenosarchaea group</taxon>
        <taxon>Halobacteria</taxon>
        <taxon>Halobacteriales</taxon>
        <taxon>Natrialbaceae</taxon>
        <taxon>Natronoglomus</taxon>
    </lineage>
</organism>
<dbReference type="EMBL" id="JAOPKA010000015">
    <property type="protein sequence ID" value="MCU4743416.1"/>
    <property type="molecule type" value="Genomic_DNA"/>
</dbReference>
<name>A0AAP2Z1J6_9EURY</name>
<evidence type="ECO:0000313" key="4">
    <source>
        <dbReference type="Proteomes" id="UP001321018"/>
    </source>
</evidence>
<sequence>MGYHLIDPNDLEPEPDRPSEMRYVSEAAGMERMGLRIYHVEPGDEIPLSGLHYHDEQEEAFYVIDGVLSVETPEKVYHVDRGQFFVAEPESPHRAYNDADADSDVRVLGLGAPPVSDGHTYEE</sequence>
<dbReference type="RefSeq" id="WP_338005235.1">
    <property type="nucleotide sequence ID" value="NZ_JAOPKA010000015.1"/>
</dbReference>